<dbReference type="AlphaFoldDB" id="A0A251UR32"/>
<dbReference type="PANTHER" id="PTHR31355:SF25">
    <property type="entry name" value="MT-ASSOCIATED PROTEIN TORTIFOLIA1_SPIRAL2"/>
    <property type="match status" value="1"/>
</dbReference>
<feature type="compositionally biased region" description="Basic and acidic residues" evidence="1">
    <location>
        <begin position="372"/>
        <end position="390"/>
    </location>
</feature>
<dbReference type="EMBL" id="MNCJ02000320">
    <property type="protein sequence ID" value="KAF5807165.1"/>
    <property type="molecule type" value="Genomic_DNA"/>
</dbReference>
<reference evidence="4" key="2">
    <citation type="submission" date="2017-02" db="EMBL/GenBank/DDBJ databases">
        <title>Sunflower complete genome.</title>
        <authorList>
            <person name="Langlade N."/>
            <person name="Munos S."/>
        </authorList>
    </citation>
    <scope>NUCLEOTIDE SEQUENCE [LARGE SCALE GENOMIC DNA]</scope>
    <source>
        <tissue evidence="4">Leaves</tissue>
    </source>
</reference>
<dbReference type="Gramene" id="mRNA:HanXRQr2_Chr05g0230491">
    <property type="protein sequence ID" value="mRNA:HanXRQr2_Chr05g0230491"/>
    <property type="gene ID" value="HanXRQr2_Chr05g0230491"/>
</dbReference>
<evidence type="ECO:0000313" key="3">
    <source>
        <dbReference type="EMBL" id="KAF5807165.1"/>
    </source>
</evidence>
<gene>
    <name evidence="4" type="ORF">HannXRQ_Chr05g0151461</name>
    <name evidence="3" type="ORF">HanXRQr2_Chr05g0230491</name>
</gene>
<dbReference type="PANTHER" id="PTHR31355">
    <property type="entry name" value="MICROTUBULE-ASSOCIATED PROTEIN TORTIFOLIA1"/>
    <property type="match status" value="1"/>
</dbReference>
<evidence type="ECO:0000313" key="5">
    <source>
        <dbReference type="Proteomes" id="UP000215914"/>
    </source>
</evidence>
<dbReference type="SUPFAM" id="SSF48371">
    <property type="entry name" value="ARM repeat"/>
    <property type="match status" value="1"/>
</dbReference>
<dbReference type="STRING" id="4232.A0A251UR32"/>
<feature type="compositionally biased region" description="Basic and acidic residues" evidence="1">
    <location>
        <begin position="293"/>
        <end position="308"/>
    </location>
</feature>
<evidence type="ECO:0000256" key="1">
    <source>
        <dbReference type="SAM" id="MobiDB-lite"/>
    </source>
</evidence>
<dbReference type="GO" id="GO:0008017">
    <property type="term" value="F:microtubule binding"/>
    <property type="evidence" value="ECO:0000318"/>
    <property type="project" value="GO_Central"/>
</dbReference>
<dbReference type="InterPro" id="IPR016024">
    <property type="entry name" value="ARM-type_fold"/>
</dbReference>
<dbReference type="OMA" id="NNCCLLP"/>
<dbReference type="FunCoup" id="A0A251UR32">
    <property type="interactions" value="2195"/>
</dbReference>
<feature type="region of interest" description="Disordered" evidence="1">
    <location>
        <begin position="291"/>
        <end position="336"/>
    </location>
</feature>
<dbReference type="Pfam" id="PF24714">
    <property type="entry name" value="TOR1L1_N"/>
    <property type="match status" value="1"/>
</dbReference>
<organism evidence="4 5">
    <name type="scientific">Helianthus annuus</name>
    <name type="common">Common sunflower</name>
    <dbReference type="NCBI Taxonomy" id="4232"/>
    <lineage>
        <taxon>Eukaryota</taxon>
        <taxon>Viridiplantae</taxon>
        <taxon>Streptophyta</taxon>
        <taxon>Embryophyta</taxon>
        <taxon>Tracheophyta</taxon>
        <taxon>Spermatophyta</taxon>
        <taxon>Magnoliopsida</taxon>
        <taxon>eudicotyledons</taxon>
        <taxon>Gunneridae</taxon>
        <taxon>Pentapetalae</taxon>
        <taxon>asterids</taxon>
        <taxon>campanulids</taxon>
        <taxon>Asterales</taxon>
        <taxon>Asteraceae</taxon>
        <taxon>Asteroideae</taxon>
        <taxon>Heliantheae alliance</taxon>
        <taxon>Heliantheae</taxon>
        <taxon>Helianthus</taxon>
    </lineage>
</organism>
<dbReference type="FunFam" id="1.25.10.10:FF:000549">
    <property type="entry name" value="ARM repeat superfamily protein"/>
    <property type="match status" value="1"/>
</dbReference>
<feature type="region of interest" description="Disordered" evidence="1">
    <location>
        <begin position="372"/>
        <end position="404"/>
    </location>
</feature>
<dbReference type="InterPro" id="IPR033337">
    <property type="entry name" value="TORTIFOLIA1/SINE1-2"/>
</dbReference>
<proteinExistence type="predicted"/>
<dbReference type="Proteomes" id="UP000215914">
    <property type="component" value="Chromosome 5"/>
</dbReference>
<dbReference type="InterPro" id="IPR057600">
    <property type="entry name" value="TORTIFOLIA1/SINE1-2_N"/>
</dbReference>
<keyword evidence="5" id="KW-1185">Reference proteome</keyword>
<name>A0A251UR32_HELAN</name>
<dbReference type="GO" id="GO:0005874">
    <property type="term" value="C:microtubule"/>
    <property type="evidence" value="ECO:0007669"/>
    <property type="project" value="InterPro"/>
</dbReference>
<dbReference type="OrthoDB" id="1904066at2759"/>
<dbReference type="Gene3D" id="1.25.10.10">
    <property type="entry name" value="Leucine-rich Repeat Variant"/>
    <property type="match status" value="1"/>
</dbReference>
<feature type="compositionally biased region" description="Polar residues" evidence="1">
    <location>
        <begin position="326"/>
        <end position="336"/>
    </location>
</feature>
<dbReference type="InterPro" id="IPR011989">
    <property type="entry name" value="ARM-like"/>
</dbReference>
<reference evidence="3 5" key="1">
    <citation type="journal article" date="2017" name="Nature">
        <title>The sunflower genome provides insights into oil metabolism, flowering and Asterid evolution.</title>
        <authorList>
            <person name="Badouin H."/>
            <person name="Gouzy J."/>
            <person name="Grassa C.J."/>
            <person name="Murat F."/>
            <person name="Staton S.E."/>
            <person name="Cottret L."/>
            <person name="Lelandais-Briere C."/>
            <person name="Owens G.L."/>
            <person name="Carrere S."/>
            <person name="Mayjonade B."/>
            <person name="Legrand L."/>
            <person name="Gill N."/>
            <person name="Kane N.C."/>
            <person name="Bowers J.E."/>
            <person name="Hubner S."/>
            <person name="Bellec A."/>
            <person name="Berard A."/>
            <person name="Berges H."/>
            <person name="Blanchet N."/>
            <person name="Boniface M.C."/>
            <person name="Brunel D."/>
            <person name="Catrice O."/>
            <person name="Chaidir N."/>
            <person name="Claudel C."/>
            <person name="Donnadieu C."/>
            <person name="Faraut T."/>
            <person name="Fievet G."/>
            <person name="Helmstetter N."/>
            <person name="King M."/>
            <person name="Knapp S.J."/>
            <person name="Lai Z."/>
            <person name="Le Paslier M.C."/>
            <person name="Lippi Y."/>
            <person name="Lorenzon L."/>
            <person name="Mandel J.R."/>
            <person name="Marage G."/>
            <person name="Marchand G."/>
            <person name="Marquand E."/>
            <person name="Bret-Mestries E."/>
            <person name="Morien E."/>
            <person name="Nambeesan S."/>
            <person name="Nguyen T."/>
            <person name="Pegot-Espagnet P."/>
            <person name="Pouilly N."/>
            <person name="Raftis F."/>
            <person name="Sallet E."/>
            <person name="Schiex T."/>
            <person name="Thomas J."/>
            <person name="Vandecasteele C."/>
            <person name="Vares D."/>
            <person name="Vear F."/>
            <person name="Vautrin S."/>
            <person name="Crespi M."/>
            <person name="Mangin B."/>
            <person name="Burke J.M."/>
            <person name="Salse J."/>
            <person name="Munos S."/>
            <person name="Vincourt P."/>
            <person name="Rieseberg L.H."/>
            <person name="Langlade N.B."/>
        </authorList>
    </citation>
    <scope>NUCLEOTIDE SEQUENCE [LARGE SCALE GENOMIC DNA]</scope>
    <source>
        <strain evidence="5">cv. SF193</strain>
        <tissue evidence="3">Leaves</tissue>
    </source>
</reference>
<reference evidence="3" key="3">
    <citation type="submission" date="2020-06" db="EMBL/GenBank/DDBJ databases">
        <title>Helianthus annuus Genome sequencing and assembly Release 2.</title>
        <authorList>
            <person name="Gouzy J."/>
            <person name="Langlade N."/>
            <person name="Munos S."/>
        </authorList>
    </citation>
    <scope>NUCLEOTIDE SEQUENCE</scope>
    <source>
        <tissue evidence="3">Leaves</tissue>
    </source>
</reference>
<accession>A0A251UR32</accession>
<dbReference type="EMBL" id="CM007894">
    <property type="protein sequence ID" value="OTG25795.1"/>
    <property type="molecule type" value="Genomic_DNA"/>
</dbReference>
<evidence type="ECO:0000259" key="2">
    <source>
        <dbReference type="Pfam" id="PF24714"/>
    </source>
</evidence>
<dbReference type="InParanoid" id="A0A251UR32"/>
<protein>
    <submittedName>
        <fullName evidence="3">MT-associated protein TORTIFOLIA1/SPIRAL2</fullName>
    </submittedName>
    <submittedName>
        <fullName evidence="4">Putative armadillo-type fold protein</fullName>
    </submittedName>
</protein>
<sequence length="537" mass="59550">MPPPKPTQTHHSPPQNFKHQVLTCLHKLSDRDTHSAAATELETIAKHLTNESIPSFLSSITTTNSSDKSPVRKQCIHLISTLSEAHGDILSPFLHKLISAIIRRLRDPDTVVRTACVAASGSVACHVTKPPFVSVVKPFVDALVTEQDVNAQTGAALCMAAVINHAREPDTEYLTRLLPRIERLLKSDSFKGKAALLSVVGSMISVRAGSSAISVMNLVKIMTDFVAKSEDWCVRKAAAEVLEKLAVVEKDLLRESKASCLKIFEAKKFDKVKSVRETMNRMIEAWNAIPDVPESHSSKGDMAEESDHIQNPPKTPYIMSKRTTTRRNSLENSSRKTVPAMFSKLDRKKPVNQKLDTAEVHMKHETKRAVFSEISDEKMQESRYNEDRSSSKVVGSNGGLNTNSVEQESEDLSLIRNQLAQIETQQSNLYDLLEKFIGSSLNGMQSLESRVRGVESTLDEISFDLAKSTGQVSNPEPTLCCKLPGADLISSKLWKKSEIQQYPSVKNKDLESFNFQTTGFHLRAGLIKNPLAEVHQI</sequence>
<feature type="compositionally biased region" description="Polar residues" evidence="1">
    <location>
        <begin position="391"/>
        <end position="404"/>
    </location>
</feature>
<feature type="domain" description="TORTIFOLIA1/SINE1-2 N-terminal" evidence="2">
    <location>
        <begin position="16"/>
        <end position="287"/>
    </location>
</feature>
<evidence type="ECO:0000313" key="4">
    <source>
        <dbReference type="EMBL" id="OTG25795.1"/>
    </source>
</evidence>